<evidence type="ECO:0000259" key="4">
    <source>
        <dbReference type="PROSITE" id="PS01124"/>
    </source>
</evidence>
<reference evidence="5 6" key="1">
    <citation type="submission" date="2017-08" db="EMBL/GenBank/DDBJ databases">
        <title>Infants hospitalized years apart are colonized by the same room-sourced microbial strains.</title>
        <authorList>
            <person name="Brooks B."/>
            <person name="Olm M.R."/>
            <person name="Firek B.A."/>
            <person name="Baker R."/>
            <person name="Thomas B.C."/>
            <person name="Morowitz M.J."/>
            <person name="Banfield J.F."/>
        </authorList>
    </citation>
    <scope>NUCLEOTIDE SEQUENCE [LARGE SCALE GENOMIC DNA]</scope>
    <source>
        <strain evidence="5">S2_018_000_R2_101</strain>
    </source>
</reference>
<dbReference type="Gene3D" id="1.10.10.60">
    <property type="entry name" value="Homeodomain-like"/>
    <property type="match status" value="1"/>
</dbReference>
<dbReference type="Pfam" id="PF12833">
    <property type="entry name" value="HTH_18"/>
    <property type="match status" value="1"/>
</dbReference>
<dbReference type="InterPro" id="IPR050204">
    <property type="entry name" value="AraC_XylS_family_regulators"/>
</dbReference>
<dbReference type="GO" id="GO:0043565">
    <property type="term" value="F:sequence-specific DNA binding"/>
    <property type="evidence" value="ECO:0007669"/>
    <property type="project" value="InterPro"/>
</dbReference>
<dbReference type="GO" id="GO:0003700">
    <property type="term" value="F:DNA-binding transcription factor activity"/>
    <property type="evidence" value="ECO:0007669"/>
    <property type="project" value="InterPro"/>
</dbReference>
<sequence>MKQPVSIGFHRPCAVFADLVTSYYIVTVSDPAIVAEDLLHPEWANIRFCVGGLWSMPGGGGDFAQAPDALLFGPTSRARPVRCGSGRIVGIGLTPIGWACIVGGVAARLADQIADPRVVHGRHVDDLLAGLAAAQSEAEMALLLDAYIGRVVRPLPATVALTRAAHRALLDPTIETVEGFADAIGVTQRQLSTLCRRDFGFAPKLLLRRQRFLRTLGTLRERPDQPWASLLDAAYVDQSHFIREFRRFMGMTPNAYFAMPRLMLRPAQAARDRALGAPLQGLHKG</sequence>
<evidence type="ECO:0000313" key="5">
    <source>
        <dbReference type="EMBL" id="PZO91592.1"/>
    </source>
</evidence>
<dbReference type="InterPro" id="IPR018060">
    <property type="entry name" value="HTH_AraC"/>
</dbReference>
<dbReference type="PANTHER" id="PTHR46796">
    <property type="entry name" value="HTH-TYPE TRANSCRIPTIONAL ACTIVATOR RHAS-RELATED"/>
    <property type="match status" value="1"/>
</dbReference>
<dbReference type="AlphaFoldDB" id="A0A2W5AE60"/>
<accession>A0A2W5AE60</accession>
<feature type="domain" description="HTH araC/xylS-type" evidence="4">
    <location>
        <begin position="176"/>
        <end position="259"/>
    </location>
</feature>
<proteinExistence type="predicted"/>
<evidence type="ECO:0000256" key="3">
    <source>
        <dbReference type="ARBA" id="ARBA00023163"/>
    </source>
</evidence>
<dbReference type="Proteomes" id="UP000249066">
    <property type="component" value="Unassembled WGS sequence"/>
</dbReference>
<dbReference type="PROSITE" id="PS01124">
    <property type="entry name" value="HTH_ARAC_FAMILY_2"/>
    <property type="match status" value="1"/>
</dbReference>
<keyword evidence="1" id="KW-0805">Transcription regulation</keyword>
<protein>
    <submittedName>
        <fullName evidence="5">AraC family transcriptional regulator</fullName>
    </submittedName>
</protein>
<evidence type="ECO:0000313" key="6">
    <source>
        <dbReference type="Proteomes" id="UP000249066"/>
    </source>
</evidence>
<keyword evidence="3" id="KW-0804">Transcription</keyword>
<organism evidence="5 6">
    <name type="scientific">Sphingomonas sanxanigenens</name>
    <dbReference type="NCBI Taxonomy" id="397260"/>
    <lineage>
        <taxon>Bacteria</taxon>
        <taxon>Pseudomonadati</taxon>
        <taxon>Pseudomonadota</taxon>
        <taxon>Alphaproteobacteria</taxon>
        <taxon>Sphingomonadales</taxon>
        <taxon>Sphingomonadaceae</taxon>
        <taxon>Sphingomonas</taxon>
    </lineage>
</organism>
<evidence type="ECO:0000256" key="2">
    <source>
        <dbReference type="ARBA" id="ARBA00023125"/>
    </source>
</evidence>
<keyword evidence="2" id="KW-0238">DNA-binding</keyword>
<dbReference type="SMART" id="SM00342">
    <property type="entry name" value="HTH_ARAC"/>
    <property type="match status" value="1"/>
</dbReference>
<evidence type="ECO:0000256" key="1">
    <source>
        <dbReference type="ARBA" id="ARBA00023015"/>
    </source>
</evidence>
<gene>
    <name evidence="5" type="ORF">DI623_02810</name>
</gene>
<name>A0A2W5AE60_9SPHN</name>
<dbReference type="EMBL" id="QFNN01000007">
    <property type="protein sequence ID" value="PZO91592.1"/>
    <property type="molecule type" value="Genomic_DNA"/>
</dbReference>
<comment type="caution">
    <text evidence="5">The sequence shown here is derived from an EMBL/GenBank/DDBJ whole genome shotgun (WGS) entry which is preliminary data.</text>
</comment>